<dbReference type="Proteomes" id="UP001153269">
    <property type="component" value="Unassembled WGS sequence"/>
</dbReference>
<organism evidence="2 3">
    <name type="scientific">Pleuronectes platessa</name>
    <name type="common">European plaice</name>
    <dbReference type="NCBI Taxonomy" id="8262"/>
    <lineage>
        <taxon>Eukaryota</taxon>
        <taxon>Metazoa</taxon>
        <taxon>Chordata</taxon>
        <taxon>Craniata</taxon>
        <taxon>Vertebrata</taxon>
        <taxon>Euteleostomi</taxon>
        <taxon>Actinopterygii</taxon>
        <taxon>Neopterygii</taxon>
        <taxon>Teleostei</taxon>
        <taxon>Neoteleostei</taxon>
        <taxon>Acanthomorphata</taxon>
        <taxon>Carangaria</taxon>
        <taxon>Pleuronectiformes</taxon>
        <taxon>Pleuronectoidei</taxon>
        <taxon>Pleuronectidae</taxon>
        <taxon>Pleuronectes</taxon>
    </lineage>
</organism>
<feature type="region of interest" description="Disordered" evidence="1">
    <location>
        <begin position="93"/>
        <end position="116"/>
    </location>
</feature>
<evidence type="ECO:0000313" key="3">
    <source>
        <dbReference type="Proteomes" id="UP001153269"/>
    </source>
</evidence>
<protein>
    <submittedName>
        <fullName evidence="2">Uncharacterized protein</fullName>
    </submittedName>
</protein>
<name>A0A9N7ZCS3_PLEPL</name>
<evidence type="ECO:0000313" key="2">
    <source>
        <dbReference type="EMBL" id="CAB1457049.1"/>
    </source>
</evidence>
<feature type="compositionally biased region" description="Acidic residues" evidence="1">
    <location>
        <begin position="107"/>
        <end position="116"/>
    </location>
</feature>
<sequence>MCCIDRLTFKQLSETAWSRFRSLIEGGWISSVPTLNKASIVGCSGHLGFLSRGCEVPPTFRVQGVPVETPDLGVLVIPSSELHRDVLKSVLLKPGMDRPNGGGGEEVKEEEEEEGM</sequence>
<accession>A0A9N7ZCS3</accession>
<dbReference type="AlphaFoldDB" id="A0A9N7ZCS3"/>
<reference evidence="2" key="1">
    <citation type="submission" date="2020-03" db="EMBL/GenBank/DDBJ databases">
        <authorList>
            <person name="Weist P."/>
        </authorList>
    </citation>
    <scope>NUCLEOTIDE SEQUENCE</scope>
</reference>
<dbReference type="EMBL" id="CADEAL010004324">
    <property type="protein sequence ID" value="CAB1457049.1"/>
    <property type="molecule type" value="Genomic_DNA"/>
</dbReference>
<keyword evidence="3" id="KW-1185">Reference proteome</keyword>
<gene>
    <name evidence="2" type="ORF">PLEPLA_LOCUS44853</name>
</gene>
<evidence type="ECO:0000256" key="1">
    <source>
        <dbReference type="SAM" id="MobiDB-lite"/>
    </source>
</evidence>
<proteinExistence type="predicted"/>
<comment type="caution">
    <text evidence="2">The sequence shown here is derived from an EMBL/GenBank/DDBJ whole genome shotgun (WGS) entry which is preliminary data.</text>
</comment>